<name>A0ACD5T9X4_AVESA</name>
<evidence type="ECO:0000313" key="2">
    <source>
        <dbReference type="Proteomes" id="UP001732700"/>
    </source>
</evidence>
<reference evidence="1" key="1">
    <citation type="submission" date="2021-05" db="EMBL/GenBank/DDBJ databases">
        <authorList>
            <person name="Scholz U."/>
            <person name="Mascher M."/>
            <person name="Fiebig A."/>
        </authorList>
    </citation>
    <scope>NUCLEOTIDE SEQUENCE [LARGE SCALE GENOMIC DNA]</scope>
</reference>
<dbReference type="EnsemblPlants" id="AVESA.00010b.r2.1AG0016670.1">
    <property type="protein sequence ID" value="AVESA.00010b.r2.1AG0016670.1.CDS"/>
    <property type="gene ID" value="AVESA.00010b.r2.1AG0016670"/>
</dbReference>
<accession>A0ACD5T9X4</accession>
<dbReference type="Proteomes" id="UP001732700">
    <property type="component" value="Chromosome 1A"/>
</dbReference>
<sequence>MATEAASAAAGAAYEEERRKRILENLKHLEDLGITKMAKSLIQATRQQGKSTRASPKSRKKVEVTTEVRRSSRARNQVSYKDDFPDDDDDFVRRRRSSRGPENGRGYTGTISSDKQQQSAFNRAEKFQDSLDPGSLSFVKPMVRSHVSGCFWLGLPSRFCKDHLPPIEYKMVLEDEEGGEFDVVYIGTRTGLGGGWRGFSMHHDLEDGDSLVFELAEPDRFKIYIFKATEDTNEGKPGDKTADVDTMDSDSAQEEPDQTDSPVSEPPSSPEPLKEGSSMGDSSFLSSIRAKM</sequence>
<organism evidence="1 2">
    <name type="scientific">Avena sativa</name>
    <name type="common">Oat</name>
    <dbReference type="NCBI Taxonomy" id="4498"/>
    <lineage>
        <taxon>Eukaryota</taxon>
        <taxon>Viridiplantae</taxon>
        <taxon>Streptophyta</taxon>
        <taxon>Embryophyta</taxon>
        <taxon>Tracheophyta</taxon>
        <taxon>Spermatophyta</taxon>
        <taxon>Magnoliopsida</taxon>
        <taxon>Liliopsida</taxon>
        <taxon>Poales</taxon>
        <taxon>Poaceae</taxon>
        <taxon>BOP clade</taxon>
        <taxon>Pooideae</taxon>
        <taxon>Poodae</taxon>
        <taxon>Poeae</taxon>
        <taxon>Poeae Chloroplast Group 1 (Aveneae type)</taxon>
        <taxon>Aveninae</taxon>
        <taxon>Avena</taxon>
    </lineage>
</organism>
<reference evidence="1" key="2">
    <citation type="submission" date="2025-09" db="UniProtKB">
        <authorList>
            <consortium name="EnsemblPlants"/>
        </authorList>
    </citation>
    <scope>IDENTIFICATION</scope>
</reference>
<proteinExistence type="predicted"/>
<evidence type="ECO:0000313" key="1">
    <source>
        <dbReference type="EnsemblPlants" id="AVESA.00010b.r2.1AG0016670.1.CDS"/>
    </source>
</evidence>
<keyword evidence="2" id="KW-1185">Reference proteome</keyword>
<protein>
    <submittedName>
        <fullName evidence="1">Uncharacterized protein</fullName>
    </submittedName>
</protein>